<proteinExistence type="inferred from homology"/>
<dbReference type="Pfam" id="PF02826">
    <property type="entry name" value="2-Hacid_dh_C"/>
    <property type="match status" value="1"/>
</dbReference>
<keyword evidence="7" id="KW-1185">Reference proteome</keyword>
<evidence type="ECO:0000256" key="1">
    <source>
        <dbReference type="ARBA" id="ARBA00023002"/>
    </source>
</evidence>
<comment type="similarity">
    <text evidence="3">Belongs to the D-isomer specific 2-hydroxyacid dehydrogenase family.</text>
</comment>
<dbReference type="PANTHER" id="PTHR10996">
    <property type="entry name" value="2-HYDROXYACID DEHYDROGENASE-RELATED"/>
    <property type="match status" value="1"/>
</dbReference>
<dbReference type="CDD" id="cd05301">
    <property type="entry name" value="GDH"/>
    <property type="match status" value="1"/>
</dbReference>
<protein>
    <recommendedName>
        <fullName evidence="2">Glyoxylate reductase/hydroxypyruvate reductase</fullName>
    </recommendedName>
</protein>
<dbReference type="InterPro" id="IPR050223">
    <property type="entry name" value="D-isomer_2-hydroxyacid_DH"/>
</dbReference>
<feature type="domain" description="D-isomer specific 2-hydroxyacid dehydrogenase catalytic" evidence="4">
    <location>
        <begin position="54"/>
        <end position="330"/>
    </location>
</feature>
<evidence type="ECO:0000256" key="2">
    <source>
        <dbReference type="ARBA" id="ARBA00073306"/>
    </source>
</evidence>
<keyword evidence="1 3" id="KW-0560">Oxidoreductase</keyword>
<reference evidence="6" key="1">
    <citation type="submission" date="2021-04" db="EMBL/GenBank/DDBJ databases">
        <authorList>
            <consortium name="Molecular Ecology Group"/>
        </authorList>
    </citation>
    <scope>NUCLEOTIDE SEQUENCE</scope>
</reference>
<comment type="caution">
    <text evidence="6">The sequence shown here is derived from an EMBL/GenBank/DDBJ whole genome shotgun (WGS) entry which is preliminary data.</text>
</comment>
<evidence type="ECO:0000256" key="3">
    <source>
        <dbReference type="RuleBase" id="RU003719"/>
    </source>
</evidence>
<gene>
    <name evidence="6" type="ORF">CUNI_LOCUS7451</name>
</gene>
<dbReference type="Proteomes" id="UP000678393">
    <property type="component" value="Unassembled WGS sequence"/>
</dbReference>
<dbReference type="GO" id="GO:0051287">
    <property type="term" value="F:NAD binding"/>
    <property type="evidence" value="ECO:0007669"/>
    <property type="project" value="InterPro"/>
</dbReference>
<dbReference type="InterPro" id="IPR036291">
    <property type="entry name" value="NAD(P)-bd_dom_sf"/>
</dbReference>
<dbReference type="AlphaFoldDB" id="A0A8S3YXN1"/>
<dbReference type="GO" id="GO:0005829">
    <property type="term" value="C:cytosol"/>
    <property type="evidence" value="ECO:0007669"/>
    <property type="project" value="TreeGrafter"/>
</dbReference>
<sequence length="332" mass="35272">MFSLRGVGRVLSRSCWKSLEVSRQRLAVVSMSSGARPRVFISRRIPEEGRALLAATCDSVAGVDGILCLLTDTINGELLDAAGPNLKVVSTLSVGYDHIDVKECARRNVKVGYTPGILTAAVAELTSVLLSPGIRAVENGEWGTWKPMWLCGPGLDGATVGIVGFGRIGVTVGRYLKPFGVASFLYHDSFQKPVEASELGAEYASFDELLAKSDFVVACCALTDETRNLFNASAFKKMKNNAVFVNTSRGGIVNQNDLITALQSGQIGAAGLDVTTPEPLPTDSPLLKLDNCIVLPHIASATHKTRAAMAVLAANNLLAGLRGDRLPQEVES</sequence>
<dbReference type="InterPro" id="IPR006139">
    <property type="entry name" value="D-isomer_2_OHA_DH_cat_dom"/>
</dbReference>
<evidence type="ECO:0000259" key="5">
    <source>
        <dbReference type="Pfam" id="PF02826"/>
    </source>
</evidence>
<dbReference type="PANTHER" id="PTHR10996:SF277">
    <property type="entry name" value="GLYOXYLATE REDUCTASE_HYDROXYPYRUVATE REDUCTASE"/>
    <property type="match status" value="1"/>
</dbReference>
<dbReference type="InterPro" id="IPR029753">
    <property type="entry name" value="D-isomer_DH_CS"/>
</dbReference>
<dbReference type="Gene3D" id="3.40.50.720">
    <property type="entry name" value="NAD(P)-binding Rossmann-like Domain"/>
    <property type="match status" value="2"/>
</dbReference>
<accession>A0A8S3YXN1</accession>
<dbReference type="EMBL" id="CAJHNH020001183">
    <property type="protein sequence ID" value="CAG5121893.1"/>
    <property type="molecule type" value="Genomic_DNA"/>
</dbReference>
<dbReference type="InterPro" id="IPR029752">
    <property type="entry name" value="D-isomer_DH_CS1"/>
</dbReference>
<name>A0A8S3YXN1_9EUPU</name>
<organism evidence="6 7">
    <name type="scientific">Candidula unifasciata</name>
    <dbReference type="NCBI Taxonomy" id="100452"/>
    <lineage>
        <taxon>Eukaryota</taxon>
        <taxon>Metazoa</taxon>
        <taxon>Spiralia</taxon>
        <taxon>Lophotrochozoa</taxon>
        <taxon>Mollusca</taxon>
        <taxon>Gastropoda</taxon>
        <taxon>Heterobranchia</taxon>
        <taxon>Euthyneura</taxon>
        <taxon>Panpulmonata</taxon>
        <taxon>Eupulmonata</taxon>
        <taxon>Stylommatophora</taxon>
        <taxon>Helicina</taxon>
        <taxon>Helicoidea</taxon>
        <taxon>Geomitridae</taxon>
        <taxon>Candidula</taxon>
    </lineage>
</organism>
<evidence type="ECO:0000313" key="7">
    <source>
        <dbReference type="Proteomes" id="UP000678393"/>
    </source>
</evidence>
<dbReference type="Pfam" id="PF00389">
    <property type="entry name" value="2-Hacid_dh"/>
    <property type="match status" value="1"/>
</dbReference>
<dbReference type="OrthoDB" id="298012at2759"/>
<dbReference type="SUPFAM" id="SSF51735">
    <property type="entry name" value="NAD(P)-binding Rossmann-fold domains"/>
    <property type="match status" value="1"/>
</dbReference>
<dbReference type="InterPro" id="IPR006140">
    <property type="entry name" value="D-isomer_DH_NAD-bd"/>
</dbReference>
<dbReference type="PROSITE" id="PS00065">
    <property type="entry name" value="D_2_HYDROXYACID_DH_1"/>
    <property type="match status" value="1"/>
</dbReference>
<dbReference type="GO" id="GO:0008465">
    <property type="term" value="F:hydroxypyruvate reductase (NADH) activity"/>
    <property type="evidence" value="ECO:0007669"/>
    <property type="project" value="TreeGrafter"/>
</dbReference>
<evidence type="ECO:0000259" key="4">
    <source>
        <dbReference type="Pfam" id="PF00389"/>
    </source>
</evidence>
<dbReference type="SUPFAM" id="SSF52283">
    <property type="entry name" value="Formate/glycerate dehydrogenase catalytic domain-like"/>
    <property type="match status" value="1"/>
</dbReference>
<dbReference type="FunFam" id="3.40.50.720:FF:000026">
    <property type="entry name" value="Glyoxylate/hydroxypyruvate reductase B"/>
    <property type="match status" value="1"/>
</dbReference>
<dbReference type="PROSITE" id="PS00671">
    <property type="entry name" value="D_2_HYDROXYACID_DH_3"/>
    <property type="match status" value="1"/>
</dbReference>
<evidence type="ECO:0000313" key="6">
    <source>
        <dbReference type="EMBL" id="CAG5121893.1"/>
    </source>
</evidence>
<dbReference type="GO" id="GO:0030267">
    <property type="term" value="F:glyoxylate reductase (NADPH) activity"/>
    <property type="evidence" value="ECO:0007669"/>
    <property type="project" value="TreeGrafter"/>
</dbReference>
<feature type="domain" description="D-isomer specific 2-hydroxyacid dehydrogenase NAD-binding" evidence="5">
    <location>
        <begin position="133"/>
        <end position="299"/>
    </location>
</feature>